<gene>
    <name evidence="1" type="ORF">AVEN_2509_1</name>
</gene>
<evidence type="ECO:0000313" key="2">
    <source>
        <dbReference type="Proteomes" id="UP000499080"/>
    </source>
</evidence>
<proteinExistence type="predicted"/>
<comment type="caution">
    <text evidence="1">The sequence shown here is derived from an EMBL/GenBank/DDBJ whole genome shotgun (WGS) entry which is preliminary data.</text>
</comment>
<protein>
    <recommendedName>
        <fullName evidence="3">Reverse transcriptase domain-containing protein</fullName>
    </recommendedName>
</protein>
<sequence>MDQYQHLCRIAGKTWGINKNIRRLLYKTVIERTLCHGAAAWGHNMTSRLQKKAELHSTSVSSLYYWCIQDNPTRCFASGHRSSTPPPTNPTRSNLCSNCSSKIFIQLFHRYIQPNRFREQKQWNSYSTQ</sequence>
<name>A0A4Y2GCP6_ARAVE</name>
<reference evidence="1 2" key="1">
    <citation type="journal article" date="2019" name="Sci. Rep.">
        <title>Orb-weaving spider Araneus ventricosus genome elucidates the spidroin gene catalogue.</title>
        <authorList>
            <person name="Kono N."/>
            <person name="Nakamura H."/>
            <person name="Ohtoshi R."/>
            <person name="Moran D.A.P."/>
            <person name="Shinohara A."/>
            <person name="Yoshida Y."/>
            <person name="Fujiwara M."/>
            <person name="Mori M."/>
            <person name="Tomita M."/>
            <person name="Arakawa K."/>
        </authorList>
    </citation>
    <scope>NUCLEOTIDE SEQUENCE [LARGE SCALE GENOMIC DNA]</scope>
</reference>
<dbReference type="AlphaFoldDB" id="A0A4Y2GCP6"/>
<dbReference type="EMBL" id="BGPR01001325">
    <property type="protein sequence ID" value="GBM51161.1"/>
    <property type="molecule type" value="Genomic_DNA"/>
</dbReference>
<organism evidence="1 2">
    <name type="scientific">Araneus ventricosus</name>
    <name type="common">Orbweaver spider</name>
    <name type="synonym">Epeira ventricosa</name>
    <dbReference type="NCBI Taxonomy" id="182803"/>
    <lineage>
        <taxon>Eukaryota</taxon>
        <taxon>Metazoa</taxon>
        <taxon>Ecdysozoa</taxon>
        <taxon>Arthropoda</taxon>
        <taxon>Chelicerata</taxon>
        <taxon>Arachnida</taxon>
        <taxon>Araneae</taxon>
        <taxon>Araneomorphae</taxon>
        <taxon>Entelegynae</taxon>
        <taxon>Araneoidea</taxon>
        <taxon>Araneidae</taxon>
        <taxon>Araneus</taxon>
    </lineage>
</organism>
<accession>A0A4Y2GCP6</accession>
<evidence type="ECO:0000313" key="1">
    <source>
        <dbReference type="EMBL" id="GBM51161.1"/>
    </source>
</evidence>
<evidence type="ECO:0008006" key="3">
    <source>
        <dbReference type="Google" id="ProtNLM"/>
    </source>
</evidence>
<dbReference type="Proteomes" id="UP000499080">
    <property type="component" value="Unassembled WGS sequence"/>
</dbReference>
<dbReference type="OrthoDB" id="411871at2759"/>
<keyword evidence="2" id="KW-1185">Reference proteome</keyword>